<name>A0A9J5WNM7_SOLCO</name>
<dbReference type="OrthoDB" id="1302694at2759"/>
<feature type="compositionally biased region" description="Polar residues" evidence="1">
    <location>
        <begin position="125"/>
        <end position="136"/>
    </location>
</feature>
<keyword evidence="3" id="KW-1185">Reference proteome</keyword>
<dbReference type="AlphaFoldDB" id="A0A9J5WNM7"/>
<dbReference type="EMBL" id="JACXVP010000011">
    <property type="protein sequence ID" value="KAG5577162.1"/>
    <property type="molecule type" value="Genomic_DNA"/>
</dbReference>
<evidence type="ECO:0008006" key="4">
    <source>
        <dbReference type="Google" id="ProtNLM"/>
    </source>
</evidence>
<protein>
    <recommendedName>
        <fullName evidence="4">Retrotransposon Copia-like N-terminal domain-containing protein</fullName>
    </recommendedName>
</protein>
<dbReference type="Proteomes" id="UP000824120">
    <property type="component" value="Chromosome 11"/>
</dbReference>
<proteinExistence type="predicted"/>
<sequence>MGETSSSSLIPSLSTVSPAPNLAHQLFVKLTSSNFLLWKTQFMPMIYACGLINHIDGPSYRPFTRSLESRQERINFESVYGLLLNEERQLKRDEALTVIAPTTQYTQSSFSTTRGCGRGRGRGRISNQDLQSSQNRGSHDSIHTNSAPPQASDMSGIIYHNCEVVSFVLAPVLV</sequence>
<evidence type="ECO:0000256" key="1">
    <source>
        <dbReference type="SAM" id="MobiDB-lite"/>
    </source>
</evidence>
<organism evidence="2 3">
    <name type="scientific">Solanum commersonii</name>
    <name type="common">Commerson's wild potato</name>
    <name type="synonym">Commerson's nightshade</name>
    <dbReference type="NCBI Taxonomy" id="4109"/>
    <lineage>
        <taxon>Eukaryota</taxon>
        <taxon>Viridiplantae</taxon>
        <taxon>Streptophyta</taxon>
        <taxon>Embryophyta</taxon>
        <taxon>Tracheophyta</taxon>
        <taxon>Spermatophyta</taxon>
        <taxon>Magnoliopsida</taxon>
        <taxon>eudicotyledons</taxon>
        <taxon>Gunneridae</taxon>
        <taxon>Pentapetalae</taxon>
        <taxon>asterids</taxon>
        <taxon>lamiids</taxon>
        <taxon>Solanales</taxon>
        <taxon>Solanaceae</taxon>
        <taxon>Solanoideae</taxon>
        <taxon>Solaneae</taxon>
        <taxon>Solanum</taxon>
    </lineage>
</organism>
<feature type="region of interest" description="Disordered" evidence="1">
    <location>
        <begin position="108"/>
        <end position="150"/>
    </location>
</feature>
<reference evidence="2 3" key="1">
    <citation type="submission" date="2020-09" db="EMBL/GenBank/DDBJ databases">
        <title>De no assembly of potato wild relative species, Solanum commersonii.</title>
        <authorList>
            <person name="Cho K."/>
        </authorList>
    </citation>
    <scope>NUCLEOTIDE SEQUENCE [LARGE SCALE GENOMIC DNA]</scope>
    <source>
        <strain evidence="2">LZ3.2</strain>
        <tissue evidence="2">Leaf</tissue>
    </source>
</reference>
<accession>A0A9J5WNM7</accession>
<gene>
    <name evidence="2" type="ORF">H5410_057296</name>
</gene>
<comment type="caution">
    <text evidence="2">The sequence shown here is derived from an EMBL/GenBank/DDBJ whole genome shotgun (WGS) entry which is preliminary data.</text>
</comment>
<dbReference type="PANTHER" id="PTHR47481:SF5">
    <property type="entry name" value="RIBONUCLEASE H-LIKE DOMAIN, GAG-PRE-INTEGRASE DOMAIN, GAG-POLYPEPTIDE OF LTR COPIA-TYPE-RELATED"/>
    <property type="match status" value="1"/>
</dbReference>
<evidence type="ECO:0000313" key="3">
    <source>
        <dbReference type="Proteomes" id="UP000824120"/>
    </source>
</evidence>
<dbReference type="PANTHER" id="PTHR47481">
    <property type="match status" value="1"/>
</dbReference>
<evidence type="ECO:0000313" key="2">
    <source>
        <dbReference type="EMBL" id="KAG5577162.1"/>
    </source>
</evidence>